<accession>A0A2G8JPD8</accession>
<dbReference type="InterPro" id="IPR050373">
    <property type="entry name" value="Fibrinogen_C-term_domain"/>
</dbReference>
<feature type="domain" description="Fibrinogen C-terminal" evidence="3">
    <location>
        <begin position="80"/>
        <end position="141"/>
    </location>
</feature>
<dbReference type="Proteomes" id="UP000230750">
    <property type="component" value="Unassembled WGS sequence"/>
</dbReference>
<comment type="caution">
    <text evidence="4">The sequence shown here is derived from an EMBL/GenBank/DDBJ whole genome shotgun (WGS) entry which is preliminary data.</text>
</comment>
<dbReference type="InterPro" id="IPR036056">
    <property type="entry name" value="Fibrinogen-like_C"/>
</dbReference>
<dbReference type="InterPro" id="IPR014716">
    <property type="entry name" value="Fibrinogen_a/b/g_C_1"/>
</dbReference>
<protein>
    <submittedName>
        <fullName evidence="4">Putative microfibril-associated glycoprotein 4-like</fullName>
    </submittedName>
</protein>
<dbReference type="GO" id="GO:0005615">
    <property type="term" value="C:extracellular space"/>
    <property type="evidence" value="ECO:0007669"/>
    <property type="project" value="TreeGrafter"/>
</dbReference>
<dbReference type="Gene3D" id="3.90.215.10">
    <property type="entry name" value="Gamma Fibrinogen, chain A, domain 1"/>
    <property type="match status" value="1"/>
</dbReference>
<keyword evidence="5" id="KW-1185">Reference proteome</keyword>
<feature type="region of interest" description="Disordered" evidence="1">
    <location>
        <begin position="46"/>
        <end position="69"/>
    </location>
</feature>
<evidence type="ECO:0000256" key="1">
    <source>
        <dbReference type="SAM" id="MobiDB-lite"/>
    </source>
</evidence>
<gene>
    <name evidence="4" type="ORF">BSL78_25543</name>
</gene>
<dbReference type="AlphaFoldDB" id="A0A2G8JPD8"/>
<sequence>MERKKFFQLFHLALILIDMTDAGKLCDFAAKFPCKGSHCLPSPCKGKTVKESEEPSTAVTTEPQGKTQGVSTSYRWLYEFLSKLDCVQRGFGDSRNLWLGNEKLHYLTNQRNYKLRFDITTSSGSAKYAEYTEFQVESESTTTQ</sequence>
<dbReference type="PANTHER" id="PTHR19143">
    <property type="entry name" value="FIBRINOGEN/TENASCIN/ANGIOPOEITIN"/>
    <property type="match status" value="1"/>
</dbReference>
<feature type="compositionally biased region" description="Polar residues" evidence="1">
    <location>
        <begin position="55"/>
        <end position="69"/>
    </location>
</feature>
<evidence type="ECO:0000313" key="4">
    <source>
        <dbReference type="EMBL" id="PIK37636.1"/>
    </source>
</evidence>
<name>A0A2G8JPD8_STIJA</name>
<keyword evidence="2" id="KW-0732">Signal</keyword>
<organism evidence="4 5">
    <name type="scientific">Stichopus japonicus</name>
    <name type="common">Sea cucumber</name>
    <dbReference type="NCBI Taxonomy" id="307972"/>
    <lineage>
        <taxon>Eukaryota</taxon>
        <taxon>Metazoa</taxon>
        <taxon>Echinodermata</taxon>
        <taxon>Eleutherozoa</taxon>
        <taxon>Echinozoa</taxon>
        <taxon>Holothuroidea</taxon>
        <taxon>Aspidochirotacea</taxon>
        <taxon>Aspidochirotida</taxon>
        <taxon>Stichopodidae</taxon>
        <taxon>Apostichopus</taxon>
    </lineage>
</organism>
<feature type="chain" id="PRO_5013809044" evidence="2">
    <location>
        <begin position="23"/>
        <end position="144"/>
    </location>
</feature>
<evidence type="ECO:0000259" key="3">
    <source>
        <dbReference type="Pfam" id="PF00147"/>
    </source>
</evidence>
<dbReference type="Pfam" id="PF00147">
    <property type="entry name" value="Fibrinogen_C"/>
    <property type="match status" value="1"/>
</dbReference>
<evidence type="ECO:0000313" key="5">
    <source>
        <dbReference type="Proteomes" id="UP000230750"/>
    </source>
</evidence>
<dbReference type="InterPro" id="IPR002181">
    <property type="entry name" value="Fibrinogen_a/b/g_C_dom"/>
</dbReference>
<dbReference type="SUPFAM" id="SSF56496">
    <property type="entry name" value="Fibrinogen C-terminal domain-like"/>
    <property type="match status" value="1"/>
</dbReference>
<evidence type="ECO:0000256" key="2">
    <source>
        <dbReference type="SAM" id="SignalP"/>
    </source>
</evidence>
<dbReference type="EMBL" id="MRZV01001473">
    <property type="protein sequence ID" value="PIK37636.1"/>
    <property type="molecule type" value="Genomic_DNA"/>
</dbReference>
<reference evidence="4 5" key="1">
    <citation type="journal article" date="2017" name="PLoS Biol.">
        <title>The sea cucumber genome provides insights into morphological evolution and visceral regeneration.</title>
        <authorList>
            <person name="Zhang X."/>
            <person name="Sun L."/>
            <person name="Yuan J."/>
            <person name="Sun Y."/>
            <person name="Gao Y."/>
            <person name="Zhang L."/>
            <person name="Li S."/>
            <person name="Dai H."/>
            <person name="Hamel J.F."/>
            <person name="Liu C."/>
            <person name="Yu Y."/>
            <person name="Liu S."/>
            <person name="Lin W."/>
            <person name="Guo K."/>
            <person name="Jin S."/>
            <person name="Xu P."/>
            <person name="Storey K.B."/>
            <person name="Huan P."/>
            <person name="Zhang T."/>
            <person name="Zhou Y."/>
            <person name="Zhang J."/>
            <person name="Lin C."/>
            <person name="Li X."/>
            <person name="Xing L."/>
            <person name="Huo D."/>
            <person name="Sun M."/>
            <person name="Wang L."/>
            <person name="Mercier A."/>
            <person name="Li F."/>
            <person name="Yang H."/>
            <person name="Xiang J."/>
        </authorList>
    </citation>
    <scope>NUCLEOTIDE SEQUENCE [LARGE SCALE GENOMIC DNA]</scope>
    <source>
        <strain evidence="4">Shaxun</strain>
        <tissue evidence="4">Muscle</tissue>
    </source>
</reference>
<feature type="signal peptide" evidence="2">
    <location>
        <begin position="1"/>
        <end position="22"/>
    </location>
</feature>
<proteinExistence type="predicted"/>